<proteinExistence type="predicted"/>
<reference evidence="2 3" key="1">
    <citation type="journal article" date="2012" name="Genome Biol.">
        <title>Genome and low-iron response of an oceanic diatom adapted to chronic iron limitation.</title>
        <authorList>
            <person name="Lommer M."/>
            <person name="Specht M."/>
            <person name="Roy A.S."/>
            <person name="Kraemer L."/>
            <person name="Andreson R."/>
            <person name="Gutowska M.A."/>
            <person name="Wolf J."/>
            <person name="Bergner S.V."/>
            <person name="Schilhabel M.B."/>
            <person name="Klostermeier U.C."/>
            <person name="Beiko R.G."/>
            <person name="Rosenstiel P."/>
            <person name="Hippler M."/>
            <person name="Laroche J."/>
        </authorList>
    </citation>
    <scope>NUCLEOTIDE SEQUENCE [LARGE SCALE GENOMIC DNA]</scope>
    <source>
        <strain evidence="2 3">CCMP1005</strain>
    </source>
</reference>
<feature type="region of interest" description="Disordered" evidence="1">
    <location>
        <begin position="296"/>
        <end position="334"/>
    </location>
</feature>
<evidence type="ECO:0000256" key="1">
    <source>
        <dbReference type="SAM" id="MobiDB-lite"/>
    </source>
</evidence>
<feature type="region of interest" description="Disordered" evidence="1">
    <location>
        <begin position="115"/>
        <end position="161"/>
    </location>
</feature>
<evidence type="ECO:0000313" key="2">
    <source>
        <dbReference type="EMBL" id="EJK59182.1"/>
    </source>
</evidence>
<gene>
    <name evidence="2" type="ORF">THAOC_20629</name>
</gene>
<sequence>MPAPGSDVYSSREGTSGCTLKTRTHQFPRRGLASRGELWFIQLAALPGFIEQDGVLGKPLGGHHACGSLVEPLTPWCPPAPPLLNWGALPTRNKRRDPSPARLTVFKTSRFLRGGKLAEEGASPERRTPLIKKGEAREENPSKNNMAAGDSDPLPPSGRRTDQGRILRVHFACRAPLPIGSTLRVTSSVHAPPLLGDGPSDVPLEPAGSGGAGSGSGGDDQSSVASGDILGANRRSGLDDMSISRMDEGGPGTDRDQRREELRMQSRLLTNTVEMTTTPDEYPLWRTTRPVVVIDTGGEGDLTELERMGAGRGRDTRSRPTGTNRCSTGTGTWP</sequence>
<feature type="compositionally biased region" description="Polar residues" evidence="1">
    <location>
        <begin position="319"/>
        <end position="334"/>
    </location>
</feature>
<feature type="compositionally biased region" description="Low complexity" evidence="1">
    <location>
        <begin position="219"/>
        <end position="228"/>
    </location>
</feature>
<keyword evidence="3" id="KW-1185">Reference proteome</keyword>
<comment type="caution">
    <text evidence="2">The sequence shown here is derived from an EMBL/GenBank/DDBJ whole genome shotgun (WGS) entry which is preliminary data.</text>
</comment>
<protein>
    <submittedName>
        <fullName evidence="2">Uncharacterized protein</fullName>
    </submittedName>
</protein>
<dbReference type="EMBL" id="AGNL01023431">
    <property type="protein sequence ID" value="EJK59182.1"/>
    <property type="molecule type" value="Genomic_DNA"/>
</dbReference>
<feature type="compositionally biased region" description="Polar residues" evidence="1">
    <location>
        <begin position="8"/>
        <end position="21"/>
    </location>
</feature>
<feature type="region of interest" description="Disordered" evidence="1">
    <location>
        <begin position="1"/>
        <end position="22"/>
    </location>
</feature>
<accession>K0SL69</accession>
<dbReference type="AlphaFoldDB" id="K0SL69"/>
<feature type="compositionally biased region" description="Basic and acidic residues" evidence="1">
    <location>
        <begin position="116"/>
        <end position="141"/>
    </location>
</feature>
<dbReference type="Proteomes" id="UP000266841">
    <property type="component" value="Unassembled WGS sequence"/>
</dbReference>
<organism evidence="2 3">
    <name type="scientific">Thalassiosira oceanica</name>
    <name type="common">Marine diatom</name>
    <dbReference type="NCBI Taxonomy" id="159749"/>
    <lineage>
        <taxon>Eukaryota</taxon>
        <taxon>Sar</taxon>
        <taxon>Stramenopiles</taxon>
        <taxon>Ochrophyta</taxon>
        <taxon>Bacillariophyta</taxon>
        <taxon>Coscinodiscophyceae</taxon>
        <taxon>Thalassiosirophycidae</taxon>
        <taxon>Thalassiosirales</taxon>
        <taxon>Thalassiosiraceae</taxon>
        <taxon>Thalassiosira</taxon>
    </lineage>
</organism>
<feature type="compositionally biased region" description="Gly residues" evidence="1">
    <location>
        <begin position="208"/>
        <end position="218"/>
    </location>
</feature>
<name>K0SL69_THAOC</name>
<feature type="region of interest" description="Disordered" evidence="1">
    <location>
        <begin position="190"/>
        <end position="259"/>
    </location>
</feature>
<evidence type="ECO:0000313" key="3">
    <source>
        <dbReference type="Proteomes" id="UP000266841"/>
    </source>
</evidence>
<feature type="compositionally biased region" description="Basic and acidic residues" evidence="1">
    <location>
        <begin position="245"/>
        <end position="259"/>
    </location>
</feature>
<feature type="compositionally biased region" description="Basic and acidic residues" evidence="1">
    <location>
        <begin position="304"/>
        <end position="318"/>
    </location>
</feature>